<keyword evidence="6 10" id="KW-0472">Membrane</keyword>
<feature type="region of interest" description="Disordered" evidence="9">
    <location>
        <begin position="129"/>
        <end position="179"/>
    </location>
</feature>
<evidence type="ECO:0000256" key="3">
    <source>
        <dbReference type="ARBA" id="ARBA00022729"/>
    </source>
</evidence>
<evidence type="ECO:0000256" key="10">
    <source>
        <dbReference type="SAM" id="Phobius"/>
    </source>
</evidence>
<evidence type="ECO:0000256" key="8">
    <source>
        <dbReference type="ARBA" id="ARBA00044946"/>
    </source>
</evidence>
<keyword evidence="2 10" id="KW-0812">Transmembrane</keyword>
<feature type="chain" id="PRO_5002798188" description="Transmembrane protein 231" evidence="11">
    <location>
        <begin position="26"/>
        <end position="331"/>
    </location>
</feature>
<dbReference type="InParanoid" id="B3RL90"/>
<dbReference type="EMBL" id="DS985241">
    <property type="protein sequence ID" value="EDV28723.1"/>
    <property type="molecule type" value="Genomic_DNA"/>
</dbReference>
<evidence type="ECO:0000256" key="7">
    <source>
        <dbReference type="ARBA" id="ARBA00023180"/>
    </source>
</evidence>
<keyword evidence="4 10" id="KW-1133">Transmembrane helix</keyword>
<reference evidence="14 15" key="1">
    <citation type="journal article" date="2008" name="Nature">
        <title>The Trichoplax genome and the nature of placozoans.</title>
        <authorList>
            <person name="Srivastava M."/>
            <person name="Begovic E."/>
            <person name="Chapman J."/>
            <person name="Putnam N.H."/>
            <person name="Hellsten U."/>
            <person name="Kawashima T."/>
            <person name="Kuo A."/>
            <person name="Mitros T."/>
            <person name="Salamov A."/>
            <person name="Carpenter M.L."/>
            <person name="Signorovitch A.Y."/>
            <person name="Moreno M.A."/>
            <person name="Kamm K."/>
            <person name="Grimwood J."/>
            <person name="Schmutz J."/>
            <person name="Shapiro H."/>
            <person name="Grigoriev I.V."/>
            <person name="Buss L.W."/>
            <person name="Schierwater B."/>
            <person name="Dellaporta S.L."/>
            <person name="Rokhsar D.S."/>
        </authorList>
    </citation>
    <scope>NUCLEOTIDE SEQUENCE [LARGE SCALE GENOMIC DNA]</scope>
    <source>
        <strain evidence="14 15">Grell-BS-1999</strain>
    </source>
</reference>
<keyword evidence="7" id="KW-0325">Glycoprotein</keyword>
<dbReference type="InterPro" id="IPR053937">
    <property type="entry name" value="GOST_TM"/>
</dbReference>
<evidence type="ECO:0008006" key="16">
    <source>
        <dbReference type="Google" id="ProtNLM"/>
    </source>
</evidence>
<name>B3RL90_TRIAD</name>
<evidence type="ECO:0000256" key="11">
    <source>
        <dbReference type="SAM" id="SignalP"/>
    </source>
</evidence>
<evidence type="ECO:0000256" key="4">
    <source>
        <dbReference type="ARBA" id="ARBA00022989"/>
    </source>
</evidence>
<feature type="compositionally biased region" description="Low complexity" evidence="9">
    <location>
        <begin position="130"/>
        <end position="141"/>
    </location>
</feature>
<dbReference type="PANTHER" id="PTHR21229:SF1">
    <property type="entry name" value="GH17801P"/>
    <property type="match status" value="1"/>
</dbReference>
<keyword evidence="15" id="KW-1185">Reference proteome</keyword>
<dbReference type="Pfam" id="PF21901">
    <property type="entry name" value="TMEM87A-B_GOLD"/>
    <property type="match status" value="1"/>
</dbReference>
<gene>
    <name evidence="14" type="ORF">TRIADDRAFT_51923</name>
</gene>
<comment type="similarity">
    <text evidence="8">Belongs to the LU7TM family. TMEM87 subfamily.</text>
</comment>
<evidence type="ECO:0000256" key="9">
    <source>
        <dbReference type="SAM" id="MobiDB-lite"/>
    </source>
</evidence>
<feature type="domain" description="TMEM87A/B GOLD" evidence="13">
    <location>
        <begin position="27"/>
        <end position="200"/>
    </location>
</feature>
<feature type="signal peptide" evidence="11">
    <location>
        <begin position="1"/>
        <end position="25"/>
    </location>
</feature>
<dbReference type="eggNOG" id="KOG2568">
    <property type="taxonomic scope" value="Eukaryota"/>
</dbReference>
<dbReference type="CTD" id="6749921"/>
<evidence type="ECO:0000313" key="15">
    <source>
        <dbReference type="Proteomes" id="UP000009022"/>
    </source>
</evidence>
<dbReference type="GeneID" id="6749921"/>
<keyword evidence="5" id="KW-0333">Golgi apparatus</keyword>
<feature type="compositionally biased region" description="Polar residues" evidence="9">
    <location>
        <begin position="165"/>
        <end position="179"/>
    </location>
</feature>
<dbReference type="HOGENOM" id="CLU_840275_0_0_1"/>
<dbReference type="RefSeq" id="XP_002107925.1">
    <property type="nucleotide sequence ID" value="XM_002107889.1"/>
</dbReference>
<dbReference type="STRING" id="10228.B3RL90"/>
<accession>B3RL90</accession>
<protein>
    <recommendedName>
        <fullName evidence="16">Transmembrane protein 231</fullName>
    </recommendedName>
</protein>
<dbReference type="GO" id="GO:0000139">
    <property type="term" value="C:Golgi membrane"/>
    <property type="evidence" value="ECO:0007669"/>
    <property type="project" value="UniProtKB-SubCell"/>
</dbReference>
<keyword evidence="3 11" id="KW-0732">Signal</keyword>
<evidence type="ECO:0000259" key="13">
    <source>
        <dbReference type="Pfam" id="PF21901"/>
    </source>
</evidence>
<sequence>MAYIWRSLSMVKWMILASFLIPCLALPERGIFNLKINQAKNILIQQKSLYANASISIHITDCKSTPSEAKLRFSWSLLERSCLNDMQGVQSQMDVKRLMGNVPLNPRIHASEVHKCKDDISLTNHALSKAPTIAPPATHATVDGKNDSTTPTTNNGSRSARAVNNERTNTNDSNPAEPTKASFQVAKTINESVYIVVIEITPFVSAISKPVPNSNVTFNVGGMVEKAVFYSVYNFTNGSGQARFLQDWRDLWLDEAFWHVLFSCILLVIMVLWRPTQNNSRYAFSPLTDLDEDDEAGTALSEAFGGRFEVGRAKYTNFRWRCWAAKFTRLG</sequence>
<comment type="subcellular location">
    <subcellularLocation>
        <location evidence="1">Golgi apparatus membrane</location>
        <topology evidence="1">Multi-pass membrane protein</topology>
    </subcellularLocation>
</comment>
<proteinExistence type="inferred from homology"/>
<evidence type="ECO:0000256" key="2">
    <source>
        <dbReference type="ARBA" id="ARBA00022692"/>
    </source>
</evidence>
<dbReference type="InterPro" id="IPR054101">
    <property type="entry name" value="TMEM87A/B_GOLD"/>
</dbReference>
<dbReference type="PANTHER" id="PTHR21229">
    <property type="entry name" value="LUNG SEVEN TRANSMEMBRANE RECEPTOR"/>
    <property type="match status" value="1"/>
</dbReference>
<evidence type="ECO:0000259" key="12">
    <source>
        <dbReference type="Pfam" id="PF06814"/>
    </source>
</evidence>
<evidence type="ECO:0000256" key="6">
    <source>
        <dbReference type="ARBA" id="ARBA00023136"/>
    </source>
</evidence>
<dbReference type="Proteomes" id="UP000009022">
    <property type="component" value="Unassembled WGS sequence"/>
</dbReference>
<dbReference type="InterPro" id="IPR009637">
    <property type="entry name" value="GPR107/GPR108-like"/>
</dbReference>
<evidence type="ECO:0000256" key="1">
    <source>
        <dbReference type="ARBA" id="ARBA00004653"/>
    </source>
</evidence>
<dbReference type="OrthoDB" id="19932at2759"/>
<evidence type="ECO:0000256" key="5">
    <source>
        <dbReference type="ARBA" id="ARBA00023034"/>
    </source>
</evidence>
<organism evidence="14 15">
    <name type="scientific">Trichoplax adhaerens</name>
    <name type="common">Trichoplax reptans</name>
    <dbReference type="NCBI Taxonomy" id="10228"/>
    <lineage>
        <taxon>Eukaryota</taxon>
        <taxon>Metazoa</taxon>
        <taxon>Placozoa</taxon>
        <taxon>Uniplacotomia</taxon>
        <taxon>Trichoplacea</taxon>
        <taxon>Trichoplacidae</taxon>
        <taxon>Trichoplax</taxon>
    </lineage>
</organism>
<dbReference type="KEGG" id="tad:TRIADDRAFT_51923"/>
<feature type="compositionally biased region" description="Polar residues" evidence="9">
    <location>
        <begin position="147"/>
        <end position="158"/>
    </location>
</feature>
<dbReference type="AlphaFoldDB" id="B3RL90"/>
<evidence type="ECO:0000313" key="14">
    <source>
        <dbReference type="EMBL" id="EDV28723.1"/>
    </source>
</evidence>
<feature type="transmembrane region" description="Helical" evidence="10">
    <location>
        <begin position="256"/>
        <end position="273"/>
    </location>
</feature>
<dbReference type="Pfam" id="PF06814">
    <property type="entry name" value="GOST_TM"/>
    <property type="match status" value="1"/>
</dbReference>
<feature type="domain" description="GOST seven transmembrane" evidence="12">
    <location>
        <begin position="223"/>
        <end position="279"/>
    </location>
</feature>